<keyword evidence="1 6" id="KW-0328">Glycosyltransferase</keyword>
<reference evidence="6 7" key="1">
    <citation type="submission" date="2015-09" db="EMBL/GenBank/DDBJ databases">
        <authorList>
            <consortium name="Swine Surveillance"/>
        </authorList>
    </citation>
    <scope>NUCLEOTIDE SEQUENCE [LARGE SCALE GENOMIC DNA]</scope>
    <source>
        <strain evidence="6 7">CECT 8399</strain>
    </source>
</reference>
<dbReference type="SUPFAM" id="SSF53756">
    <property type="entry name" value="UDP-Glycosyltransferase/glycogen phosphorylase"/>
    <property type="match status" value="2"/>
</dbReference>
<feature type="region of interest" description="Disordered" evidence="3">
    <location>
        <begin position="1"/>
        <end position="25"/>
    </location>
</feature>
<dbReference type="CDD" id="cd03801">
    <property type="entry name" value="GT4_PimA-like"/>
    <property type="match status" value="2"/>
</dbReference>
<evidence type="ECO:0000259" key="5">
    <source>
        <dbReference type="Pfam" id="PF13439"/>
    </source>
</evidence>
<evidence type="ECO:0000259" key="4">
    <source>
        <dbReference type="Pfam" id="PF00534"/>
    </source>
</evidence>
<feature type="domain" description="Glycosyltransferase subfamily 4-like N-terminal" evidence="5">
    <location>
        <begin position="46"/>
        <end position="195"/>
    </location>
</feature>
<organism evidence="6 7">
    <name type="scientific">Leisingera aquaemixtae</name>
    <dbReference type="NCBI Taxonomy" id="1396826"/>
    <lineage>
        <taxon>Bacteria</taxon>
        <taxon>Pseudomonadati</taxon>
        <taxon>Pseudomonadota</taxon>
        <taxon>Alphaproteobacteria</taxon>
        <taxon>Rhodobacterales</taxon>
        <taxon>Roseobacteraceae</taxon>
        <taxon>Leisingera</taxon>
    </lineage>
</organism>
<dbReference type="InterPro" id="IPR028098">
    <property type="entry name" value="Glyco_trans_4-like_N"/>
</dbReference>
<accession>A0A0N7M3V7</accession>
<dbReference type="STRING" id="1396826.PHA8399_00009"/>
<feature type="region of interest" description="Disordered" evidence="3">
    <location>
        <begin position="433"/>
        <end position="452"/>
    </location>
</feature>
<feature type="compositionally biased region" description="Basic residues" evidence="3">
    <location>
        <begin position="433"/>
        <end position="442"/>
    </location>
</feature>
<dbReference type="Proteomes" id="UP000051326">
    <property type="component" value="Unassembled WGS sequence"/>
</dbReference>
<dbReference type="PANTHER" id="PTHR12526:SF510">
    <property type="entry name" value="D-INOSITOL 3-PHOSPHATE GLYCOSYLTRANSFERASE"/>
    <property type="match status" value="1"/>
</dbReference>
<keyword evidence="2 6" id="KW-0808">Transferase</keyword>
<protein>
    <submittedName>
        <fullName evidence="6">Putative glycosyltransferase EpsD</fullName>
        <ecNumber evidence="6">2.4.-.-</ecNumber>
    </submittedName>
</protein>
<evidence type="ECO:0000256" key="3">
    <source>
        <dbReference type="SAM" id="MobiDB-lite"/>
    </source>
</evidence>
<evidence type="ECO:0000256" key="1">
    <source>
        <dbReference type="ARBA" id="ARBA00022676"/>
    </source>
</evidence>
<dbReference type="GO" id="GO:0016757">
    <property type="term" value="F:glycosyltransferase activity"/>
    <property type="evidence" value="ECO:0007669"/>
    <property type="project" value="UniProtKB-KW"/>
</dbReference>
<sequence length="815" mass="87713">MGRAKNRAGQDSAGQSRAGQDRSELCRPGGAPMIRVAFGSVPKDSGTFTFYRNMRPALLAQGIDLRCVAAGRDQASLTDPAFADEGCVLLAGKSSSLKTQARAFAGWCAAEQIDAVFGVNSPAILSALPHLPAHVRALARCANGFEEGYRLTLIGQERLARIVALTPRLQEDLITGYGVSPDKIALIPNGVPPERFAAAARAVRGRGEALKLGFLGRLEHRQKGVMHLPDILRHLEDAGVPFQLRIAGQGKDEAELRRALAGLADPESPRDAVRFVGSLRPEEIPGFLEETDVFLFPSHFEGCPNALLEAMAAGAVPVAWRLPGITDFLIDAGKTGFLAETGGTAEFASHIEGLARDRAQLQAMSRAVSAAARSRFSRDTCVRAYAELFEAVMSEPPPDWQPLPWNRFQAPALFRQHPLARILPAKQRKALRSSLGRLRRRPPPPAAAPDPAARPRVFQIINSIDMKRGGAERMARSLHGQLQSEGIEAHLVSLEGFGEGGVPEGAVSLGVSSPYDPRAFSRLAAYARRHIRPSDVVHAHLFPASLYLSLLVRAGVVGAPVLFTEHSTSNNRRSSLFGRAVDRQVYGAFRQIIAISQGVSAELKAARPWVKGVTVIPNGCRLFFDRPIRRAPKDAPLTLLSAGRLTPAKNYGAALEALAQLMPCNLRYVIAGDGPELEALRSTAARLGLSEAVEFAGYVPDIRALLQEADIFLMPSLWEGFGLAAVEGMNAALPVIASDVAGLREVVGPDGQAALLVDPAQPASIAAAIRRLAASPELRRQLGQNGFERSQTFRIEDYVSAHLNLYAKVRHGYGL</sequence>
<dbReference type="EMBL" id="CYSR01000001">
    <property type="protein sequence ID" value="CUH97906.1"/>
    <property type="molecule type" value="Genomic_DNA"/>
</dbReference>
<name>A0A0N7M3V7_9RHOB</name>
<proteinExistence type="predicted"/>
<dbReference type="Gene3D" id="3.40.50.2000">
    <property type="entry name" value="Glycogen Phosphorylase B"/>
    <property type="match status" value="4"/>
</dbReference>
<feature type="domain" description="Glycosyltransferase subfamily 4-like N-terminal" evidence="5">
    <location>
        <begin position="469"/>
        <end position="619"/>
    </location>
</feature>
<evidence type="ECO:0000256" key="2">
    <source>
        <dbReference type="ARBA" id="ARBA00022679"/>
    </source>
</evidence>
<dbReference type="EC" id="2.4.-.-" evidence="6"/>
<gene>
    <name evidence="6" type="primary">epsD_1</name>
    <name evidence="6" type="ORF">PHA8399_00009</name>
</gene>
<dbReference type="InterPro" id="IPR001296">
    <property type="entry name" value="Glyco_trans_1"/>
</dbReference>
<evidence type="ECO:0000313" key="7">
    <source>
        <dbReference type="Proteomes" id="UP000051326"/>
    </source>
</evidence>
<feature type="domain" description="Glycosyl transferase family 1" evidence="4">
    <location>
        <begin position="633"/>
        <end position="788"/>
    </location>
</feature>
<dbReference type="PANTHER" id="PTHR12526">
    <property type="entry name" value="GLYCOSYLTRANSFERASE"/>
    <property type="match status" value="1"/>
</dbReference>
<dbReference type="AlphaFoldDB" id="A0A0N7M3V7"/>
<evidence type="ECO:0000313" key="6">
    <source>
        <dbReference type="EMBL" id="CUH97906.1"/>
    </source>
</evidence>
<dbReference type="Pfam" id="PF00534">
    <property type="entry name" value="Glycos_transf_1"/>
    <property type="match status" value="1"/>
</dbReference>
<dbReference type="Pfam" id="PF13692">
    <property type="entry name" value="Glyco_trans_1_4"/>
    <property type="match status" value="1"/>
</dbReference>
<dbReference type="Pfam" id="PF13439">
    <property type="entry name" value="Glyco_transf_4"/>
    <property type="match status" value="2"/>
</dbReference>